<dbReference type="PROSITE" id="PS51257">
    <property type="entry name" value="PROKAR_LIPOPROTEIN"/>
    <property type="match status" value="1"/>
</dbReference>
<organism evidence="1 2">
    <name type="scientific">Marinifilum breve</name>
    <dbReference type="NCBI Taxonomy" id="2184082"/>
    <lineage>
        <taxon>Bacteria</taxon>
        <taxon>Pseudomonadati</taxon>
        <taxon>Bacteroidota</taxon>
        <taxon>Bacteroidia</taxon>
        <taxon>Marinilabiliales</taxon>
        <taxon>Marinifilaceae</taxon>
    </lineage>
</organism>
<name>A0A2V4A0Z9_9BACT</name>
<gene>
    <name evidence="1" type="ORF">DF185_00175</name>
</gene>
<accession>A0A2V4A0Z9</accession>
<dbReference type="EMBL" id="QFLI01000001">
    <property type="protein sequence ID" value="PXY02545.1"/>
    <property type="molecule type" value="Genomic_DNA"/>
</dbReference>
<proteinExistence type="predicted"/>
<protein>
    <submittedName>
        <fullName evidence="1">DUF1961 domain-containing protein</fullName>
    </submittedName>
</protein>
<dbReference type="InterPro" id="IPR015305">
    <property type="entry name" value="DUF1961"/>
</dbReference>
<evidence type="ECO:0000313" key="2">
    <source>
        <dbReference type="Proteomes" id="UP000248079"/>
    </source>
</evidence>
<sequence>MMKIRYVLLLIVGIVLLACQENTEKKEWTKSNLLFEDSGTEDWTSKWMLDGKRSKVINSKDGMELIAGPEHGNDTCHTVLWTKQRFSGNICIEYDYTRTDTTTRCVNILYFHASGQGDAEYPSDIALWNHKRKVPHMRTYFNHMNAYHISYAAFDAHQYSGDNDYISARRYNPAIKGLKGTMIGERRWKTGMFKPNVSYHISVYRFHKQIEMHIQNKADSKDRKVYTWNASMFPTCEYGRIGLRHMYTRNARYKNFKVWKIE</sequence>
<dbReference type="OrthoDB" id="9787610at2"/>
<keyword evidence="2" id="KW-1185">Reference proteome</keyword>
<reference evidence="1 2" key="1">
    <citation type="submission" date="2018-05" db="EMBL/GenBank/DDBJ databases">
        <title>Marinifilum breve JC075T sp. nov., a marine bacterium isolated from Yongle Blue Hole in the South China Sea.</title>
        <authorList>
            <person name="Fu T."/>
        </authorList>
    </citation>
    <scope>NUCLEOTIDE SEQUENCE [LARGE SCALE GENOMIC DNA]</scope>
    <source>
        <strain evidence="1 2">JC075</strain>
    </source>
</reference>
<dbReference type="Proteomes" id="UP000248079">
    <property type="component" value="Unassembled WGS sequence"/>
</dbReference>
<comment type="caution">
    <text evidence="1">The sequence shown here is derived from an EMBL/GenBank/DDBJ whole genome shotgun (WGS) entry which is preliminary data.</text>
</comment>
<dbReference type="Pfam" id="PF09224">
    <property type="entry name" value="DUF1961"/>
    <property type="match status" value="1"/>
</dbReference>
<dbReference type="Gene3D" id="2.60.120.200">
    <property type="match status" value="1"/>
</dbReference>
<dbReference type="AlphaFoldDB" id="A0A2V4A0Z9"/>
<evidence type="ECO:0000313" key="1">
    <source>
        <dbReference type="EMBL" id="PXY02545.1"/>
    </source>
</evidence>